<dbReference type="RefSeq" id="WP_145909090.1">
    <property type="nucleotide sequence ID" value="NZ_BAAAMZ010000010.1"/>
</dbReference>
<dbReference type="SUPFAM" id="SSF56112">
    <property type="entry name" value="Protein kinase-like (PK-like)"/>
    <property type="match status" value="1"/>
</dbReference>
<dbReference type="EMBL" id="VIWT01000002">
    <property type="protein sequence ID" value="TWF91508.1"/>
    <property type="molecule type" value="Genomic_DNA"/>
</dbReference>
<dbReference type="GO" id="GO:0016301">
    <property type="term" value="F:kinase activity"/>
    <property type="evidence" value="ECO:0007669"/>
    <property type="project" value="UniProtKB-KW"/>
</dbReference>
<dbReference type="InterPro" id="IPR011009">
    <property type="entry name" value="Kinase-like_dom_sf"/>
</dbReference>
<name>A0A561TWL7_9ACTN</name>
<dbReference type="OrthoDB" id="21342at2"/>
<reference evidence="2 3" key="1">
    <citation type="submission" date="2019-06" db="EMBL/GenBank/DDBJ databases">
        <title>Sequencing the genomes of 1000 actinobacteria strains.</title>
        <authorList>
            <person name="Klenk H.-P."/>
        </authorList>
    </citation>
    <scope>NUCLEOTIDE SEQUENCE [LARGE SCALE GENOMIC DNA]</scope>
    <source>
        <strain evidence="2 3">DSM 44826</strain>
    </source>
</reference>
<sequence length="300" mass="32935">MAQNTPVPADLWRWVTANLPGVDQVVDVSWPKAQSQVWRVSAGDRAAYVKISPSTLHHQREIAGYRHAERALDPDGAPRLLAADPGLRAVMSSPQPGRVVRDLPLAPQDEQRVYELAGRALRRWHDASAPATDQDREAIAASMAQQADEAAGCLDSIGDQIDAAQRALVRCAAEELPQLARQLPVVYRHGDFATRNWLWDGPSGVLGLIDFETAAHGLAAEEYTWLYGAVWVLRPDLGRAFFDGYGRSLSDGEDRLLHLLTTRLAVSYLNTGLVKNDTVLIERGRLALTRLLAAVSRRAA</sequence>
<dbReference type="AlphaFoldDB" id="A0A561TWL7"/>
<organism evidence="2 3">
    <name type="scientific">Kitasatospora viridis</name>
    <dbReference type="NCBI Taxonomy" id="281105"/>
    <lineage>
        <taxon>Bacteria</taxon>
        <taxon>Bacillati</taxon>
        <taxon>Actinomycetota</taxon>
        <taxon>Actinomycetes</taxon>
        <taxon>Kitasatosporales</taxon>
        <taxon>Streptomycetaceae</taxon>
        <taxon>Kitasatospora</taxon>
    </lineage>
</organism>
<dbReference type="Pfam" id="PF01636">
    <property type="entry name" value="APH"/>
    <property type="match status" value="1"/>
</dbReference>
<protein>
    <submittedName>
        <fullName evidence="2">Ser/Thr protein kinase RdoA (MazF antagonist)</fullName>
    </submittedName>
</protein>
<proteinExistence type="predicted"/>
<accession>A0A561TWL7</accession>
<evidence type="ECO:0000259" key="1">
    <source>
        <dbReference type="Pfam" id="PF01636"/>
    </source>
</evidence>
<evidence type="ECO:0000313" key="3">
    <source>
        <dbReference type="Proteomes" id="UP000317940"/>
    </source>
</evidence>
<keyword evidence="2" id="KW-0808">Transferase</keyword>
<keyword evidence="2" id="KW-0418">Kinase</keyword>
<dbReference type="Proteomes" id="UP000317940">
    <property type="component" value="Unassembled WGS sequence"/>
</dbReference>
<comment type="caution">
    <text evidence="2">The sequence shown here is derived from an EMBL/GenBank/DDBJ whole genome shotgun (WGS) entry which is preliminary data.</text>
</comment>
<dbReference type="InterPro" id="IPR002575">
    <property type="entry name" value="Aminoglycoside_PTrfase"/>
</dbReference>
<dbReference type="Gene3D" id="3.90.1200.10">
    <property type="match status" value="1"/>
</dbReference>
<feature type="domain" description="Aminoglycoside phosphotransferase" evidence="1">
    <location>
        <begin position="35"/>
        <end position="256"/>
    </location>
</feature>
<evidence type="ECO:0000313" key="2">
    <source>
        <dbReference type="EMBL" id="TWF91508.1"/>
    </source>
</evidence>
<gene>
    <name evidence="2" type="ORF">FHX73_12623</name>
</gene>
<keyword evidence="3" id="KW-1185">Reference proteome</keyword>